<gene>
    <name evidence="2" type="ORF">LOD99_5560</name>
</gene>
<organism evidence="2 3">
    <name type="scientific">Oopsacas minuta</name>
    <dbReference type="NCBI Taxonomy" id="111878"/>
    <lineage>
        <taxon>Eukaryota</taxon>
        <taxon>Metazoa</taxon>
        <taxon>Porifera</taxon>
        <taxon>Hexactinellida</taxon>
        <taxon>Hexasterophora</taxon>
        <taxon>Lyssacinosida</taxon>
        <taxon>Leucopsacidae</taxon>
        <taxon>Oopsacas</taxon>
    </lineage>
</organism>
<evidence type="ECO:0000313" key="3">
    <source>
        <dbReference type="Proteomes" id="UP001165289"/>
    </source>
</evidence>
<dbReference type="GO" id="GO:0046839">
    <property type="term" value="P:phospholipid dephosphorylation"/>
    <property type="evidence" value="ECO:0007669"/>
    <property type="project" value="TreeGrafter"/>
</dbReference>
<dbReference type="GO" id="GO:0008195">
    <property type="term" value="F:phosphatidate phosphatase activity"/>
    <property type="evidence" value="ECO:0007669"/>
    <property type="project" value="TreeGrafter"/>
</dbReference>
<dbReference type="InterPro" id="IPR043216">
    <property type="entry name" value="PAP-like"/>
</dbReference>
<feature type="transmembrane region" description="Helical" evidence="1">
    <location>
        <begin position="99"/>
        <end position="120"/>
    </location>
</feature>
<keyword evidence="1" id="KW-0472">Membrane</keyword>
<feature type="transmembrane region" description="Helical" evidence="1">
    <location>
        <begin position="61"/>
        <end position="87"/>
    </location>
</feature>
<evidence type="ECO:0000256" key="1">
    <source>
        <dbReference type="SAM" id="Phobius"/>
    </source>
</evidence>
<dbReference type="PANTHER" id="PTHR10165">
    <property type="entry name" value="LIPID PHOSPHATE PHOSPHATASE"/>
    <property type="match status" value="1"/>
</dbReference>
<dbReference type="GO" id="GO:0016020">
    <property type="term" value="C:membrane"/>
    <property type="evidence" value="ECO:0007669"/>
    <property type="project" value="TreeGrafter"/>
</dbReference>
<evidence type="ECO:0000313" key="2">
    <source>
        <dbReference type="EMBL" id="KAI6650983.1"/>
    </source>
</evidence>
<feature type="transmembrane region" description="Helical" evidence="1">
    <location>
        <begin position="191"/>
        <end position="212"/>
    </location>
</feature>
<keyword evidence="1" id="KW-0812">Transmembrane</keyword>
<dbReference type="EMBL" id="JAKMXF010000308">
    <property type="protein sequence ID" value="KAI6650983.1"/>
    <property type="molecule type" value="Genomic_DNA"/>
</dbReference>
<proteinExistence type="predicted"/>
<keyword evidence="1" id="KW-1133">Transmembrane helix</keyword>
<feature type="transmembrane region" description="Helical" evidence="1">
    <location>
        <begin position="20"/>
        <end position="40"/>
    </location>
</feature>
<dbReference type="Proteomes" id="UP001165289">
    <property type="component" value="Unassembled WGS sequence"/>
</dbReference>
<protein>
    <submittedName>
        <fullName evidence="2">Phosphatidate phosphatase PPAPDC1B</fullName>
    </submittedName>
</protein>
<reference evidence="2 3" key="1">
    <citation type="journal article" date="2023" name="BMC Biol.">
        <title>The compact genome of the sponge Oopsacas minuta (Hexactinellida) is lacking key metazoan core genes.</title>
        <authorList>
            <person name="Santini S."/>
            <person name="Schenkelaars Q."/>
            <person name="Jourda C."/>
            <person name="Duchesne M."/>
            <person name="Belahbib H."/>
            <person name="Rocher C."/>
            <person name="Selva M."/>
            <person name="Riesgo A."/>
            <person name="Vervoort M."/>
            <person name="Leys S.P."/>
            <person name="Kodjabachian L."/>
            <person name="Le Bivic A."/>
            <person name="Borchiellini C."/>
            <person name="Claverie J.M."/>
            <person name="Renard E."/>
        </authorList>
    </citation>
    <scope>NUCLEOTIDE SEQUENCE [LARGE SCALE GENOMIC DNA]</scope>
    <source>
        <strain evidence="2">SPO-2</strain>
    </source>
</reference>
<keyword evidence="3" id="KW-1185">Reference proteome</keyword>
<dbReference type="AlphaFoldDB" id="A0AAV7JPR7"/>
<sequence>MHIKPTDNYDLNSSFVKISILLGLLFRCTLFILAFAFVLIPPSFTPIHRSEIIYFSYQHKYFIPNSISLYFMILLVPLTSILISSAWRHDPIFSSANAIFSLSGALSVTSFLVSYLQVVCANRSPDFVSRCWPDGAAIVLGQCTGDMNKIHDGLRSFPSGIASWSMCNLFWTSLFISEKLGIFSSSGKTQFWKLCIFIFINYSAVLISLIPFNFNLNFGVDILAGCIIGLITAATFYLLNYSSLLQSSPHPLSQRPSQIKPILI</sequence>
<accession>A0AAV7JPR7</accession>
<name>A0AAV7JPR7_9METZ</name>
<feature type="transmembrane region" description="Helical" evidence="1">
    <location>
        <begin position="218"/>
        <end position="239"/>
    </location>
</feature>
<dbReference type="GO" id="GO:0006644">
    <property type="term" value="P:phospholipid metabolic process"/>
    <property type="evidence" value="ECO:0007669"/>
    <property type="project" value="InterPro"/>
</dbReference>
<comment type="caution">
    <text evidence="2">The sequence shown here is derived from an EMBL/GenBank/DDBJ whole genome shotgun (WGS) entry which is preliminary data.</text>
</comment>
<dbReference type="PANTHER" id="PTHR10165:SF35">
    <property type="entry name" value="RE23632P"/>
    <property type="match status" value="1"/>
</dbReference>